<dbReference type="SUPFAM" id="SSF56112">
    <property type="entry name" value="Protein kinase-like (PK-like)"/>
    <property type="match status" value="1"/>
</dbReference>
<dbReference type="GO" id="GO:0005886">
    <property type="term" value="C:plasma membrane"/>
    <property type="evidence" value="ECO:0007669"/>
    <property type="project" value="TreeGrafter"/>
</dbReference>
<dbReference type="InterPro" id="IPR008266">
    <property type="entry name" value="Tyr_kinase_AS"/>
</dbReference>
<dbReference type="Gene3D" id="2.60.40.10">
    <property type="entry name" value="Immunoglobulins"/>
    <property type="match status" value="3"/>
</dbReference>
<evidence type="ECO:0000256" key="13">
    <source>
        <dbReference type="ARBA" id="ARBA00023137"/>
    </source>
</evidence>
<dbReference type="InterPro" id="IPR036179">
    <property type="entry name" value="Ig-like_dom_sf"/>
</dbReference>
<feature type="compositionally biased region" description="Gly residues" evidence="20">
    <location>
        <begin position="754"/>
        <end position="763"/>
    </location>
</feature>
<evidence type="ECO:0000256" key="5">
    <source>
        <dbReference type="ARBA" id="ARBA00022679"/>
    </source>
</evidence>
<accession>A0AAJ7TL29</accession>
<dbReference type="InterPro" id="IPR000719">
    <property type="entry name" value="Prot_kinase_dom"/>
</dbReference>
<dbReference type="InterPro" id="IPR013783">
    <property type="entry name" value="Ig-like_fold"/>
</dbReference>
<evidence type="ECO:0000256" key="16">
    <source>
        <dbReference type="ARBA" id="ARBA00023180"/>
    </source>
</evidence>
<dbReference type="InterPro" id="IPR003961">
    <property type="entry name" value="FN3_dom"/>
</dbReference>
<dbReference type="InterPro" id="IPR020635">
    <property type="entry name" value="Tyr_kinase_cat_dom"/>
</dbReference>
<keyword evidence="7" id="KW-0677">Repeat</keyword>
<dbReference type="FunFam" id="1.10.510.10:FF:000089">
    <property type="entry name" value="Tyrosine-protein kinase receptor TYRO3"/>
    <property type="match status" value="1"/>
</dbReference>
<evidence type="ECO:0000256" key="19">
    <source>
        <dbReference type="PROSITE-ProRule" id="PRU10141"/>
    </source>
</evidence>
<keyword evidence="4" id="KW-0597">Phosphoprotein</keyword>
<keyword evidence="14" id="KW-1015">Disulfide bond</keyword>
<protein>
    <recommendedName>
        <fullName evidence="3">receptor protein-tyrosine kinase</fullName>
        <ecNumber evidence="3">2.7.10.1</ecNumber>
    </recommendedName>
</protein>
<keyword evidence="13" id="KW-0829">Tyrosine-protein kinase</keyword>
<evidence type="ECO:0000256" key="4">
    <source>
        <dbReference type="ARBA" id="ARBA00022553"/>
    </source>
</evidence>
<evidence type="ECO:0000313" key="26">
    <source>
        <dbReference type="Proteomes" id="UP001318040"/>
    </source>
</evidence>
<dbReference type="PROSITE" id="PS00109">
    <property type="entry name" value="PROTEIN_KINASE_TYR"/>
    <property type="match status" value="1"/>
</dbReference>
<feature type="region of interest" description="Disordered" evidence="20">
    <location>
        <begin position="740"/>
        <end position="839"/>
    </location>
</feature>
<dbReference type="FunFam" id="3.30.200.20:FF:000509">
    <property type="entry name" value="Tyrosine-protein kinase receptor UFO"/>
    <property type="match status" value="1"/>
</dbReference>
<dbReference type="Pfam" id="PF00041">
    <property type="entry name" value="fn3"/>
    <property type="match status" value="1"/>
</dbReference>
<keyword evidence="22" id="KW-0732">Signal</keyword>
<feature type="domain" description="Ig-like" evidence="24">
    <location>
        <begin position="32"/>
        <end position="132"/>
    </location>
</feature>
<sequence>MRGEGRRALNAFLLAICMRSCCRGSLVHADGLVFTESPQNATASVGGELSISCEADSASLGPVLEWLRDGAPLGTDADSSSGGTGSVGGGTHHSVAQLALSKNGGTAFVHRSTLSIHRVQQGDVGPYSCQVTLAGGVVVRSKEGWIQVEGRPTITGEPRSLNVSRGEPFTLRCTAMGPPEPVWIKWFSSADVQPQQPDNNGSSPSELHVSGISETTSYSCHAANSRGTSVSREARINVKVLPEAPGLPRLVTVSARDAWLSWNPSFDGFSPLLGCRVQVARDDGQWADADNNTEASGWAPDDDTGVQEVAGVPDDPSYGAPLGGLEPGTDYRARIACHNQVGASPWSPWVRLRTRKQAATLPEFVPWLLGVAAALAVLGAVVVVVLWRKKKQQFSGSRSELGTAAADLGEPLMEIPEIRSYRRCNPELTLERCGLSEALSQKLSGVLLKRPCLHLGSVLGEGEFGCVLEGRLKKDDGTKVEVAVKTMKVEVCTSSDIESFLNEVLAMKDFDHPNVIRLLGVCLDVCPGQRLPRPMAVLPFMRHGDLHSFLKRTRFTRTPVYMPLQTLLRFMVDISRGMEYLSANNFVHRDLAARNCMLHEDLTVCVADFGLTKKIYSGDYYRQGQISRMPVKWLAPECMADRLYTAKSDVWAFGVTMWEIVTRGQAPYPGVANHEMFEFLVTGKRLKQPPECLDELFAIMSDCWSLKARSRPAFPALRERLEELLAELPPLSRREDALYGNVPSHRDAPQPSGGVDGGGGGGDNGRDDGGGDSRSGAAVGTYCGSASGKDARGDDDDAAAAAVDERSNDYTDSLPSKAAAAATSSVPPPKPARLNEHVGSPAPVATAEWIAAAQVADLPAPAVAAVVPMPPPESRGAEGVVTASSSEGSSLPEGKPPPSPTIPALLTEAEAERQ</sequence>
<evidence type="ECO:0000256" key="22">
    <source>
        <dbReference type="SAM" id="SignalP"/>
    </source>
</evidence>
<dbReference type="GO" id="GO:0006909">
    <property type="term" value="P:phagocytosis"/>
    <property type="evidence" value="ECO:0007669"/>
    <property type="project" value="TreeGrafter"/>
</dbReference>
<evidence type="ECO:0000313" key="27">
    <source>
        <dbReference type="RefSeq" id="XP_032819850.1"/>
    </source>
</evidence>
<evidence type="ECO:0000256" key="21">
    <source>
        <dbReference type="SAM" id="Phobius"/>
    </source>
</evidence>
<keyword evidence="26" id="KW-1185">Reference proteome</keyword>
<evidence type="ECO:0000256" key="3">
    <source>
        <dbReference type="ARBA" id="ARBA00011902"/>
    </source>
</evidence>
<keyword evidence="16" id="KW-0325">Glycoprotein</keyword>
<evidence type="ECO:0000256" key="8">
    <source>
        <dbReference type="ARBA" id="ARBA00022741"/>
    </source>
</evidence>
<reference evidence="27" key="1">
    <citation type="submission" date="2025-08" db="UniProtKB">
        <authorList>
            <consortium name="RefSeq"/>
        </authorList>
    </citation>
    <scope>IDENTIFICATION</scope>
    <source>
        <tissue evidence="27">Sperm</tissue>
    </source>
</reference>
<feature type="compositionally biased region" description="Low complexity" evidence="20">
    <location>
        <begin position="815"/>
        <end position="825"/>
    </location>
</feature>
<dbReference type="PANTHER" id="PTHR24416:SF628">
    <property type="entry name" value="TYROSINE-PROTEIN KINASE MER-LIKE"/>
    <property type="match status" value="1"/>
</dbReference>
<dbReference type="RefSeq" id="XP_032819850.1">
    <property type="nucleotide sequence ID" value="XM_032963959.1"/>
</dbReference>
<evidence type="ECO:0000256" key="12">
    <source>
        <dbReference type="ARBA" id="ARBA00023136"/>
    </source>
</evidence>
<evidence type="ECO:0000256" key="14">
    <source>
        <dbReference type="ARBA" id="ARBA00023157"/>
    </source>
</evidence>
<gene>
    <name evidence="27" type="primary">LOC116947801</name>
</gene>
<keyword evidence="12 21" id="KW-0472">Membrane</keyword>
<dbReference type="SMART" id="SM00408">
    <property type="entry name" value="IGc2"/>
    <property type="match status" value="2"/>
</dbReference>
<name>A0AAJ7TL29_PETMA</name>
<evidence type="ECO:0000259" key="25">
    <source>
        <dbReference type="PROSITE" id="PS50853"/>
    </source>
</evidence>
<organism evidence="26 27">
    <name type="scientific">Petromyzon marinus</name>
    <name type="common">Sea lamprey</name>
    <dbReference type="NCBI Taxonomy" id="7757"/>
    <lineage>
        <taxon>Eukaryota</taxon>
        <taxon>Metazoa</taxon>
        <taxon>Chordata</taxon>
        <taxon>Craniata</taxon>
        <taxon>Vertebrata</taxon>
        <taxon>Cyclostomata</taxon>
        <taxon>Hyperoartia</taxon>
        <taxon>Petromyzontiformes</taxon>
        <taxon>Petromyzontidae</taxon>
        <taxon>Petromyzon</taxon>
    </lineage>
</organism>
<dbReference type="GO" id="GO:0016477">
    <property type="term" value="P:cell migration"/>
    <property type="evidence" value="ECO:0007669"/>
    <property type="project" value="TreeGrafter"/>
</dbReference>
<dbReference type="PRINTS" id="PR00109">
    <property type="entry name" value="TYRKINASE"/>
</dbReference>
<feature type="domain" description="Protein kinase" evidence="23">
    <location>
        <begin position="453"/>
        <end position="725"/>
    </location>
</feature>
<dbReference type="PROSITE" id="PS50853">
    <property type="entry name" value="FN3"/>
    <property type="match status" value="1"/>
</dbReference>
<feature type="binding site" evidence="19">
    <location>
        <position position="485"/>
    </location>
    <ligand>
        <name>ATP</name>
        <dbReference type="ChEBI" id="CHEBI:30616"/>
    </ligand>
</feature>
<keyword evidence="8 19" id="KW-0547">Nucleotide-binding</keyword>
<evidence type="ECO:0000256" key="20">
    <source>
        <dbReference type="SAM" id="MobiDB-lite"/>
    </source>
</evidence>
<dbReference type="CDD" id="cd00063">
    <property type="entry name" value="FN3"/>
    <property type="match status" value="1"/>
</dbReference>
<dbReference type="SUPFAM" id="SSF49265">
    <property type="entry name" value="Fibronectin type III"/>
    <property type="match status" value="1"/>
</dbReference>
<evidence type="ECO:0000259" key="23">
    <source>
        <dbReference type="PROSITE" id="PS50011"/>
    </source>
</evidence>
<evidence type="ECO:0000256" key="6">
    <source>
        <dbReference type="ARBA" id="ARBA00022692"/>
    </source>
</evidence>
<feature type="region of interest" description="Disordered" evidence="20">
    <location>
        <begin position="71"/>
        <end position="90"/>
    </location>
</feature>
<dbReference type="GO" id="GO:0007399">
    <property type="term" value="P:nervous system development"/>
    <property type="evidence" value="ECO:0007669"/>
    <property type="project" value="TreeGrafter"/>
</dbReference>
<feature type="domain" description="Ig-like" evidence="24">
    <location>
        <begin position="152"/>
        <end position="237"/>
    </location>
</feature>
<feature type="domain" description="Fibronectin type-III" evidence="25">
    <location>
        <begin position="244"/>
        <end position="357"/>
    </location>
</feature>
<comment type="catalytic activity">
    <reaction evidence="18">
        <text>L-tyrosyl-[protein] + ATP = O-phospho-L-tyrosyl-[protein] + ADP + H(+)</text>
        <dbReference type="Rhea" id="RHEA:10596"/>
        <dbReference type="Rhea" id="RHEA-COMP:10136"/>
        <dbReference type="Rhea" id="RHEA-COMP:20101"/>
        <dbReference type="ChEBI" id="CHEBI:15378"/>
        <dbReference type="ChEBI" id="CHEBI:30616"/>
        <dbReference type="ChEBI" id="CHEBI:46858"/>
        <dbReference type="ChEBI" id="CHEBI:61978"/>
        <dbReference type="ChEBI" id="CHEBI:456216"/>
        <dbReference type="EC" id="2.7.10.1"/>
    </reaction>
</comment>
<evidence type="ECO:0000259" key="24">
    <source>
        <dbReference type="PROSITE" id="PS50835"/>
    </source>
</evidence>
<evidence type="ECO:0000256" key="10">
    <source>
        <dbReference type="ARBA" id="ARBA00022840"/>
    </source>
</evidence>
<keyword evidence="15" id="KW-0675">Receptor</keyword>
<evidence type="ECO:0000256" key="7">
    <source>
        <dbReference type="ARBA" id="ARBA00022737"/>
    </source>
</evidence>
<feature type="transmembrane region" description="Helical" evidence="21">
    <location>
        <begin position="364"/>
        <end position="387"/>
    </location>
</feature>
<evidence type="ECO:0000256" key="1">
    <source>
        <dbReference type="ARBA" id="ARBA00004479"/>
    </source>
</evidence>
<dbReference type="PROSITE" id="PS50011">
    <property type="entry name" value="PROTEIN_KINASE_DOM"/>
    <property type="match status" value="1"/>
</dbReference>
<dbReference type="InterPro" id="IPR003599">
    <property type="entry name" value="Ig_sub"/>
</dbReference>
<feature type="signal peptide" evidence="22">
    <location>
        <begin position="1"/>
        <end position="24"/>
    </location>
</feature>
<dbReference type="EC" id="2.7.10.1" evidence="3"/>
<feature type="chain" id="PRO_5042594792" description="receptor protein-tyrosine kinase" evidence="22">
    <location>
        <begin position="25"/>
        <end position="914"/>
    </location>
</feature>
<dbReference type="InterPro" id="IPR050122">
    <property type="entry name" value="RTK"/>
</dbReference>
<dbReference type="GO" id="GO:0004714">
    <property type="term" value="F:transmembrane receptor protein tyrosine kinase activity"/>
    <property type="evidence" value="ECO:0007669"/>
    <property type="project" value="UniProtKB-EC"/>
</dbReference>
<keyword evidence="10 19" id="KW-0067">ATP-binding</keyword>
<dbReference type="InterPro" id="IPR017441">
    <property type="entry name" value="Protein_kinase_ATP_BS"/>
</dbReference>
<dbReference type="GO" id="GO:0043235">
    <property type="term" value="C:receptor complex"/>
    <property type="evidence" value="ECO:0007669"/>
    <property type="project" value="TreeGrafter"/>
</dbReference>
<dbReference type="InterPro" id="IPR003598">
    <property type="entry name" value="Ig_sub2"/>
</dbReference>
<dbReference type="Pfam" id="PF13927">
    <property type="entry name" value="Ig_3"/>
    <property type="match status" value="2"/>
</dbReference>
<proteinExistence type="inferred from homology"/>
<dbReference type="InterPro" id="IPR007110">
    <property type="entry name" value="Ig-like_dom"/>
</dbReference>
<keyword evidence="17" id="KW-0393">Immunoglobulin domain</keyword>
<dbReference type="GO" id="GO:0005524">
    <property type="term" value="F:ATP binding"/>
    <property type="evidence" value="ECO:0007669"/>
    <property type="project" value="UniProtKB-UniRule"/>
</dbReference>
<evidence type="ECO:0000256" key="9">
    <source>
        <dbReference type="ARBA" id="ARBA00022777"/>
    </source>
</evidence>
<comment type="subcellular location">
    <subcellularLocation>
        <location evidence="1">Membrane</location>
        <topology evidence="1">Single-pass type I membrane protein</topology>
    </subcellularLocation>
</comment>
<dbReference type="InterPro" id="IPR011009">
    <property type="entry name" value="Kinase-like_dom_sf"/>
</dbReference>
<dbReference type="Gene3D" id="1.10.510.10">
    <property type="entry name" value="Transferase(Phosphotransferase) domain 1"/>
    <property type="match status" value="1"/>
</dbReference>
<comment type="similarity">
    <text evidence="2">Belongs to the protein kinase superfamily. CAMK Ser/Thr protein kinase family.</text>
</comment>
<keyword evidence="6 21" id="KW-0812">Transmembrane</keyword>
<dbReference type="SMART" id="SM00219">
    <property type="entry name" value="TyrKc"/>
    <property type="match status" value="1"/>
</dbReference>
<evidence type="ECO:0000256" key="11">
    <source>
        <dbReference type="ARBA" id="ARBA00022989"/>
    </source>
</evidence>
<keyword evidence="5" id="KW-0808">Transferase</keyword>
<dbReference type="PROSITE" id="PS50835">
    <property type="entry name" value="IG_LIKE"/>
    <property type="match status" value="2"/>
</dbReference>
<dbReference type="GO" id="GO:0007169">
    <property type="term" value="P:cell surface receptor protein tyrosine kinase signaling pathway"/>
    <property type="evidence" value="ECO:0007669"/>
    <property type="project" value="TreeGrafter"/>
</dbReference>
<dbReference type="PROSITE" id="PS00107">
    <property type="entry name" value="PROTEIN_KINASE_ATP"/>
    <property type="match status" value="1"/>
</dbReference>
<evidence type="ECO:0000256" key="18">
    <source>
        <dbReference type="ARBA" id="ARBA00051243"/>
    </source>
</evidence>
<keyword evidence="9" id="KW-0418">Kinase</keyword>
<evidence type="ECO:0000256" key="15">
    <source>
        <dbReference type="ARBA" id="ARBA00023170"/>
    </source>
</evidence>
<dbReference type="AlphaFoldDB" id="A0AAJ7TL29"/>
<dbReference type="KEGG" id="pmrn:116947801"/>
<dbReference type="Proteomes" id="UP001318040">
    <property type="component" value="Chromosome 31"/>
</dbReference>
<dbReference type="SMART" id="SM00409">
    <property type="entry name" value="IG"/>
    <property type="match status" value="2"/>
</dbReference>
<evidence type="ECO:0000256" key="2">
    <source>
        <dbReference type="ARBA" id="ARBA00006692"/>
    </source>
</evidence>
<feature type="region of interest" description="Disordered" evidence="20">
    <location>
        <begin position="868"/>
        <end position="914"/>
    </location>
</feature>
<dbReference type="SUPFAM" id="SSF48726">
    <property type="entry name" value="Immunoglobulin"/>
    <property type="match status" value="2"/>
</dbReference>
<dbReference type="Pfam" id="PF07714">
    <property type="entry name" value="PK_Tyr_Ser-Thr"/>
    <property type="match status" value="1"/>
</dbReference>
<dbReference type="PANTHER" id="PTHR24416">
    <property type="entry name" value="TYROSINE-PROTEIN KINASE RECEPTOR"/>
    <property type="match status" value="1"/>
</dbReference>
<dbReference type="InterPro" id="IPR001245">
    <property type="entry name" value="Ser-Thr/Tyr_kinase_cat_dom"/>
</dbReference>
<keyword evidence="11 21" id="KW-1133">Transmembrane helix</keyword>
<evidence type="ECO:0000256" key="17">
    <source>
        <dbReference type="ARBA" id="ARBA00023319"/>
    </source>
</evidence>
<dbReference type="InterPro" id="IPR036116">
    <property type="entry name" value="FN3_sf"/>
</dbReference>
<dbReference type="Gene3D" id="3.30.200.20">
    <property type="entry name" value="Phosphorylase Kinase, domain 1"/>
    <property type="match status" value="1"/>
</dbReference>
<dbReference type="SMART" id="SM00060">
    <property type="entry name" value="FN3"/>
    <property type="match status" value="1"/>
</dbReference>